<gene>
    <name evidence="5" type="ORF">Q2T42_10170</name>
</gene>
<dbReference type="PANTHER" id="PTHR30061:SF50">
    <property type="entry name" value="MALTOSE_MALTODEXTRIN-BINDING PERIPLASMIC PROTEIN"/>
    <property type="match status" value="1"/>
</dbReference>
<organism evidence="5">
    <name type="scientific">Leptolyngbya boryana CZ1</name>
    <dbReference type="NCBI Taxonomy" id="3060204"/>
    <lineage>
        <taxon>Bacteria</taxon>
        <taxon>Bacillati</taxon>
        <taxon>Cyanobacteriota</taxon>
        <taxon>Cyanophyceae</taxon>
        <taxon>Leptolyngbyales</taxon>
        <taxon>Leptolyngbyaceae</taxon>
        <taxon>Leptolyngbya group</taxon>
        <taxon>Leptolyngbya</taxon>
    </lineage>
</organism>
<dbReference type="GO" id="GO:0055052">
    <property type="term" value="C:ATP-binding cassette (ABC) transporter complex, substrate-binding subunit-containing"/>
    <property type="evidence" value="ECO:0007669"/>
    <property type="project" value="TreeGrafter"/>
</dbReference>
<accession>A0AA96WYF1</accession>
<comment type="similarity">
    <text evidence="1">Belongs to the bacterial solute-binding protein 1 family.</text>
</comment>
<dbReference type="Gene3D" id="3.40.190.10">
    <property type="entry name" value="Periplasmic binding protein-like II"/>
    <property type="match status" value="2"/>
</dbReference>
<dbReference type="EMBL" id="CP130144">
    <property type="protein sequence ID" value="WNZ48196.1"/>
    <property type="molecule type" value="Genomic_DNA"/>
</dbReference>
<feature type="signal peptide" evidence="4">
    <location>
        <begin position="1"/>
        <end position="32"/>
    </location>
</feature>
<name>A0AA96WYF1_LEPBY</name>
<dbReference type="SUPFAM" id="SSF53850">
    <property type="entry name" value="Periplasmic binding protein-like II"/>
    <property type="match status" value="1"/>
</dbReference>
<sequence length="424" mass="46562">MPSRFASLLKSIFFMGMVCLSLCLSSCQSTQASGVIHLTLWQGVNPPPNRDVLQKLVDRFNQQNPNIQVESLYVGQGDQQMPKILAAVVGNAAPDMLWFAPMITGQLVELNALRSLDDFHPPVQAELDPALSDTTKFDGKTWSVPFSTNNVGIYYRPSLFKAAGVKDLPKTWSEFRAVAKQLTRDTTGDGKPDQVGMLLPLGKGEWTVFTWLPFMFSGGGEFAASGVNIVNPGAIAALNFWQDLMKDGSAILSQPERGYELDGFLAGKVAMQLSGPWTLGQLQATKVDFGVLPIPVGTQPATVIGGENLFLFKSTPEREQAALKFAEFVMSEPFQTEWAIGTGYLPTNLKSRESQAYQEFRAKQPAVDVFLNQAKFGQSRPIFPGYNRISDNLGRAIEATLLDRATPEAALKSSQQRLDLIFNR</sequence>
<evidence type="ECO:0000313" key="5">
    <source>
        <dbReference type="EMBL" id="WNZ48196.1"/>
    </source>
</evidence>
<evidence type="ECO:0000256" key="4">
    <source>
        <dbReference type="SAM" id="SignalP"/>
    </source>
</evidence>
<dbReference type="PANTHER" id="PTHR30061">
    <property type="entry name" value="MALTOSE-BINDING PERIPLASMIC PROTEIN"/>
    <property type="match status" value="1"/>
</dbReference>
<dbReference type="Pfam" id="PF13416">
    <property type="entry name" value="SBP_bac_8"/>
    <property type="match status" value="1"/>
</dbReference>
<evidence type="ECO:0000256" key="3">
    <source>
        <dbReference type="ARBA" id="ARBA00022729"/>
    </source>
</evidence>
<proteinExistence type="inferred from homology"/>
<dbReference type="AlphaFoldDB" id="A0AA96WYF1"/>
<evidence type="ECO:0000256" key="1">
    <source>
        <dbReference type="ARBA" id="ARBA00008520"/>
    </source>
</evidence>
<dbReference type="InterPro" id="IPR006059">
    <property type="entry name" value="SBP"/>
</dbReference>
<dbReference type="GO" id="GO:0042956">
    <property type="term" value="P:maltodextrin transmembrane transport"/>
    <property type="evidence" value="ECO:0007669"/>
    <property type="project" value="TreeGrafter"/>
</dbReference>
<dbReference type="GO" id="GO:0015768">
    <property type="term" value="P:maltose transport"/>
    <property type="evidence" value="ECO:0007669"/>
    <property type="project" value="TreeGrafter"/>
</dbReference>
<feature type="chain" id="PRO_5041693146" evidence="4">
    <location>
        <begin position="33"/>
        <end position="424"/>
    </location>
</feature>
<keyword evidence="3 4" id="KW-0732">Signal</keyword>
<reference evidence="5" key="2">
    <citation type="submission" date="2023-07" db="EMBL/GenBank/DDBJ databases">
        <authorList>
            <person name="Bai X.-H."/>
            <person name="Wang H.-H."/>
            <person name="Wang J."/>
            <person name="Ma M.-Y."/>
            <person name="Hu H.-H."/>
            <person name="Song Z.-L."/>
            <person name="Ma H.-G."/>
            <person name="Fan Y."/>
            <person name="Du C.-Y."/>
            <person name="Xu J.-C."/>
        </authorList>
    </citation>
    <scope>NUCLEOTIDE SEQUENCE</scope>
    <source>
        <strain evidence="5">CZ1</strain>
    </source>
</reference>
<dbReference type="CDD" id="cd14748">
    <property type="entry name" value="PBP2_UgpB"/>
    <property type="match status" value="1"/>
</dbReference>
<keyword evidence="2" id="KW-0813">Transport</keyword>
<dbReference type="RefSeq" id="WP_316428567.1">
    <property type="nucleotide sequence ID" value="NZ_CP130144.1"/>
</dbReference>
<reference evidence="5" key="1">
    <citation type="journal article" date="2023" name="Plants (Basel)">
        <title>Genomic Analysis of Leptolyngbya boryana CZ1 Reveals Efficient Carbon Fixation Modules.</title>
        <authorList>
            <person name="Bai X."/>
            <person name="Wang H."/>
            <person name="Cheng W."/>
            <person name="Wang J."/>
            <person name="Ma M."/>
            <person name="Hu H."/>
            <person name="Song Z."/>
            <person name="Ma H."/>
            <person name="Fan Y."/>
            <person name="Du C."/>
            <person name="Xu J."/>
        </authorList>
    </citation>
    <scope>NUCLEOTIDE SEQUENCE</scope>
    <source>
        <strain evidence="5">CZ1</strain>
    </source>
</reference>
<evidence type="ECO:0000256" key="2">
    <source>
        <dbReference type="ARBA" id="ARBA00022448"/>
    </source>
</evidence>
<dbReference type="GO" id="GO:1901982">
    <property type="term" value="F:maltose binding"/>
    <property type="evidence" value="ECO:0007669"/>
    <property type="project" value="TreeGrafter"/>
</dbReference>
<protein>
    <submittedName>
        <fullName evidence="5">ABC transporter substrate-binding protein</fullName>
    </submittedName>
</protein>